<protein>
    <submittedName>
        <fullName evidence="1">Uncharacterized protein</fullName>
    </submittedName>
</protein>
<reference evidence="2" key="1">
    <citation type="submission" date="2016-05" db="EMBL/GenBank/DDBJ databases">
        <title>Comparative genomics of biotechnologically important yeasts.</title>
        <authorList>
            <consortium name="DOE Joint Genome Institute"/>
            <person name="Riley R."/>
            <person name="Haridas S."/>
            <person name="Wolfe K.H."/>
            <person name="Lopes M.R."/>
            <person name="Hittinger C.T."/>
            <person name="Goker M."/>
            <person name="Salamov A."/>
            <person name="Wisecaver J."/>
            <person name="Long T.M."/>
            <person name="Aerts A.L."/>
            <person name="Barry K."/>
            <person name="Choi C."/>
            <person name="Clum A."/>
            <person name="Coughlan A.Y."/>
            <person name="Deshpande S."/>
            <person name="Douglass A.P."/>
            <person name="Hanson S.J."/>
            <person name="Klenk H.-P."/>
            <person name="Labutti K."/>
            <person name="Lapidus A."/>
            <person name="Lindquist E."/>
            <person name="Lipzen A."/>
            <person name="Meier-Kolthoff J.P."/>
            <person name="Ohm R.A."/>
            <person name="Otillar R.P."/>
            <person name="Pangilinan J."/>
            <person name="Peng Y."/>
            <person name="Rokas A."/>
            <person name="Rosa C.A."/>
            <person name="Scheuner C."/>
            <person name="Sibirny A.A."/>
            <person name="Slot J.C."/>
            <person name="Stielow J.B."/>
            <person name="Sun H."/>
            <person name="Kurtzman C.P."/>
            <person name="Blackwell M."/>
            <person name="Grigoriev I.V."/>
            <person name="Jeffries T.W."/>
        </authorList>
    </citation>
    <scope>NUCLEOTIDE SEQUENCE [LARGE SCALE GENOMIC DNA]</scope>
    <source>
        <strain evidence="2">NRRL Y-2460</strain>
    </source>
</reference>
<organism evidence="1 2">
    <name type="scientific">Pachysolen tannophilus NRRL Y-2460</name>
    <dbReference type="NCBI Taxonomy" id="669874"/>
    <lineage>
        <taxon>Eukaryota</taxon>
        <taxon>Fungi</taxon>
        <taxon>Dikarya</taxon>
        <taxon>Ascomycota</taxon>
        <taxon>Saccharomycotina</taxon>
        <taxon>Pichiomycetes</taxon>
        <taxon>Pachysolenaceae</taxon>
        <taxon>Pachysolen</taxon>
    </lineage>
</organism>
<gene>
    <name evidence="1" type="ORF">PACTADRAFT_48107</name>
</gene>
<evidence type="ECO:0000313" key="2">
    <source>
        <dbReference type="Proteomes" id="UP000094236"/>
    </source>
</evidence>
<dbReference type="OrthoDB" id="1913277at2759"/>
<dbReference type="EMBL" id="KV454011">
    <property type="protein sequence ID" value="ODV98326.1"/>
    <property type="molecule type" value="Genomic_DNA"/>
</dbReference>
<evidence type="ECO:0000313" key="1">
    <source>
        <dbReference type="EMBL" id="ODV98326.1"/>
    </source>
</evidence>
<proteinExistence type="predicted"/>
<dbReference type="Proteomes" id="UP000094236">
    <property type="component" value="Unassembled WGS sequence"/>
</dbReference>
<dbReference type="AlphaFoldDB" id="A0A1E4U2U4"/>
<keyword evidence="2" id="KW-1185">Reference proteome</keyword>
<sequence>MSSSEIEEVKTPKAFPLPSPFWNVSSGPNKAYQPVDPFSNASKLFIGTGVFVVGMHFRRLLQRKKGSARPGLARYLEMFEMTKAHLIGIPLGVSSYSFLHDCLQNVYEKETAFNEFLSSGIASFIGVSIIKNNRKIGTNVGTALGIGLMFATMRWAGGFAGLDKNSHRQVDSAGLLLKQEDSRDIKTERQGFWDLTYRRPLSQTIEDLGEGRGILRP</sequence>
<name>A0A1E4U2U4_PACTA</name>
<accession>A0A1E4U2U4</accession>